<evidence type="ECO:0000256" key="1">
    <source>
        <dbReference type="SAM" id="Phobius"/>
    </source>
</evidence>
<gene>
    <name evidence="2" type="ORF">H9633_11580</name>
</gene>
<feature type="transmembrane region" description="Helical" evidence="1">
    <location>
        <begin position="6"/>
        <end position="29"/>
    </location>
</feature>
<evidence type="ECO:0000313" key="2">
    <source>
        <dbReference type="EMBL" id="MBD8012934.1"/>
    </source>
</evidence>
<accession>A0ABR8W7E4</accession>
<dbReference type="RefSeq" id="WP_071642549.1">
    <property type="nucleotide sequence ID" value="NZ_JACSPX010000003.1"/>
</dbReference>
<name>A0ABR8W7E4_9MICO</name>
<keyword evidence="1" id="KW-0812">Transmembrane</keyword>
<dbReference type="Proteomes" id="UP000611521">
    <property type="component" value="Unassembled WGS sequence"/>
</dbReference>
<evidence type="ECO:0000313" key="3">
    <source>
        <dbReference type="Proteomes" id="UP000611521"/>
    </source>
</evidence>
<dbReference type="InterPro" id="IPR003425">
    <property type="entry name" value="CCB3/YggT"/>
</dbReference>
<keyword evidence="1" id="KW-0472">Membrane</keyword>
<proteinExistence type="predicted"/>
<dbReference type="EMBL" id="JACSPX010000003">
    <property type="protein sequence ID" value="MBD8012934.1"/>
    <property type="molecule type" value="Genomic_DNA"/>
</dbReference>
<dbReference type="Pfam" id="PF02325">
    <property type="entry name" value="CCB3_YggT"/>
    <property type="match status" value="1"/>
</dbReference>
<feature type="transmembrane region" description="Helical" evidence="1">
    <location>
        <begin position="70"/>
        <end position="95"/>
    </location>
</feature>
<protein>
    <submittedName>
        <fullName evidence="2">YggT family protein</fullName>
    </submittedName>
</protein>
<organism evidence="2 3">
    <name type="scientific">Microbacterium commune</name>
    <dbReference type="NCBI Taxonomy" id="2762219"/>
    <lineage>
        <taxon>Bacteria</taxon>
        <taxon>Bacillati</taxon>
        <taxon>Actinomycetota</taxon>
        <taxon>Actinomycetes</taxon>
        <taxon>Micrococcales</taxon>
        <taxon>Microbacteriaceae</taxon>
        <taxon>Microbacterium</taxon>
    </lineage>
</organism>
<keyword evidence="1" id="KW-1133">Transmembrane helix</keyword>
<comment type="caution">
    <text evidence="2">The sequence shown here is derived from an EMBL/GenBank/DDBJ whole genome shotgun (WGS) entry which is preliminary data.</text>
</comment>
<reference evidence="2 3" key="1">
    <citation type="submission" date="2020-08" db="EMBL/GenBank/DDBJ databases">
        <title>A Genomic Blueprint of the Chicken Gut Microbiome.</title>
        <authorList>
            <person name="Gilroy R."/>
            <person name="Ravi A."/>
            <person name="Getino M."/>
            <person name="Pursley I."/>
            <person name="Horton D.L."/>
            <person name="Alikhan N.-F."/>
            <person name="Baker D."/>
            <person name="Gharbi K."/>
            <person name="Hall N."/>
            <person name="Watson M."/>
            <person name="Adriaenssens E.M."/>
            <person name="Foster-Nyarko E."/>
            <person name="Jarju S."/>
            <person name="Secka A."/>
            <person name="Antonio M."/>
            <person name="Oren A."/>
            <person name="Chaudhuri R."/>
            <person name="La Ragione R.M."/>
            <person name="Hildebrand F."/>
            <person name="Pallen M.J."/>
        </authorList>
    </citation>
    <scope>NUCLEOTIDE SEQUENCE [LARGE SCALE GENOMIC DNA]</scope>
    <source>
        <strain evidence="2 3">Re1</strain>
    </source>
</reference>
<keyword evidence="3" id="KW-1185">Reference proteome</keyword>
<sequence length="99" mass="10959">MGAILSIIGGIAELVLTLYVLVLIARLVLEYIPLFNRSWRPKGAGLVAAELVYTVTDPPIRFFRRLVPPLRLGTIALDFGFMLTMLSVFILMAVVRALT</sequence>